<evidence type="ECO:0000313" key="2">
    <source>
        <dbReference type="EMBL" id="WVO24741.1"/>
    </source>
</evidence>
<dbReference type="GeneID" id="89992880"/>
<dbReference type="Proteomes" id="UP001432216">
    <property type="component" value="Chromosome 12"/>
</dbReference>
<evidence type="ECO:0000313" key="3">
    <source>
        <dbReference type="Proteomes" id="UP001432216"/>
    </source>
</evidence>
<accession>A0ABZ2B4W7</accession>
<organism evidence="2 3">
    <name type="scientific">Cryptococcus decagattii</name>
    <dbReference type="NCBI Taxonomy" id="1859122"/>
    <lineage>
        <taxon>Eukaryota</taxon>
        <taxon>Fungi</taxon>
        <taxon>Dikarya</taxon>
        <taxon>Basidiomycota</taxon>
        <taxon>Agaricomycotina</taxon>
        <taxon>Tremellomycetes</taxon>
        <taxon>Tremellales</taxon>
        <taxon>Cryptococcaceae</taxon>
        <taxon>Cryptococcus</taxon>
        <taxon>Cryptococcus gattii species complex</taxon>
    </lineage>
</organism>
<name>A0ABZ2B4W7_9TREE</name>
<protein>
    <submittedName>
        <fullName evidence="2">Uncharacterized protein</fullName>
    </submittedName>
</protein>
<sequence length="83" mass="9367">MSDFLTETAIGISTDSNGFTCIEPSAWDTIIKATIALMITEIVVGISFLCIRSKRHRADHEHAMVHAYKGWLKRKLKRKGHVI</sequence>
<evidence type="ECO:0000256" key="1">
    <source>
        <dbReference type="SAM" id="Phobius"/>
    </source>
</evidence>
<keyword evidence="1" id="KW-0812">Transmembrane</keyword>
<dbReference type="RefSeq" id="XP_064723980.1">
    <property type="nucleotide sequence ID" value="XM_064867908.1"/>
</dbReference>
<proteinExistence type="predicted"/>
<keyword evidence="1" id="KW-0472">Membrane</keyword>
<gene>
    <name evidence="2" type="ORF">IAS62_006111</name>
</gene>
<dbReference type="EMBL" id="CP143817">
    <property type="protein sequence ID" value="WVO24741.1"/>
    <property type="molecule type" value="Genomic_DNA"/>
</dbReference>
<keyword evidence="3" id="KW-1185">Reference proteome</keyword>
<keyword evidence="1" id="KW-1133">Transmembrane helix</keyword>
<feature type="transmembrane region" description="Helical" evidence="1">
    <location>
        <begin position="30"/>
        <end position="51"/>
    </location>
</feature>
<reference evidence="2 3" key="1">
    <citation type="submission" date="2024-01" db="EMBL/GenBank/DDBJ databases">
        <title>Comparative genomics of Cryptococcus and Kwoniella reveals pathogenesis evolution and contrasting modes of karyotype evolution via chromosome fusion or intercentromeric recombination.</title>
        <authorList>
            <person name="Coelho M.A."/>
            <person name="David-Palma M."/>
            <person name="Shea T."/>
            <person name="Bowers K."/>
            <person name="McGinley-Smith S."/>
            <person name="Mohammad A.W."/>
            <person name="Gnirke A."/>
            <person name="Yurkov A.M."/>
            <person name="Nowrousian M."/>
            <person name="Sun S."/>
            <person name="Cuomo C.A."/>
            <person name="Heitman J."/>
        </authorList>
    </citation>
    <scope>NUCLEOTIDE SEQUENCE [LARGE SCALE GENOMIC DNA]</scope>
    <source>
        <strain evidence="2 3">7685027</strain>
    </source>
</reference>